<accession>A0ABY9JPR5</accession>
<sequence>MPNGADTAFLSAWLTPEQVASGVLFLGYAMTIAASQGMTCDMSLLYGHGADALAMYPGLTRGRKANHLWVPRAVIERRHLGPAR</sequence>
<evidence type="ECO:0000313" key="2">
    <source>
        <dbReference type="Proteomes" id="UP001224433"/>
    </source>
</evidence>
<proteinExistence type="predicted"/>
<gene>
    <name evidence="1" type="ORF">P8A20_36975</name>
</gene>
<dbReference type="RefSeq" id="WP_306105088.1">
    <property type="nucleotide sequence ID" value="NZ_CP120983.1"/>
</dbReference>
<organism evidence="1 2">
    <name type="scientific">Streptomyces glycanivorans</name>
    <dbReference type="NCBI Taxonomy" id="3033808"/>
    <lineage>
        <taxon>Bacteria</taxon>
        <taxon>Bacillati</taxon>
        <taxon>Actinomycetota</taxon>
        <taxon>Actinomycetes</taxon>
        <taxon>Kitasatosporales</taxon>
        <taxon>Streptomycetaceae</taxon>
        <taxon>Streptomyces</taxon>
    </lineage>
</organism>
<keyword evidence="2" id="KW-1185">Reference proteome</keyword>
<reference evidence="1 2" key="1">
    <citation type="submission" date="2023-03" db="EMBL/GenBank/DDBJ databases">
        <title>Isolation and description of six Streptomyces strains from soil environments, able to metabolize different microbial glucans.</title>
        <authorList>
            <person name="Widen T."/>
            <person name="Larsbrink J."/>
        </authorList>
    </citation>
    <scope>NUCLEOTIDE SEQUENCE [LARGE SCALE GENOMIC DNA]</scope>
    <source>
        <strain evidence="1 2">Alt3</strain>
    </source>
</reference>
<dbReference type="CDD" id="cd18809">
    <property type="entry name" value="SF1_C_RecD"/>
    <property type="match status" value="1"/>
</dbReference>
<protein>
    <submittedName>
        <fullName evidence="1">Helicase C-terminal domain-containing protein</fullName>
    </submittedName>
</protein>
<keyword evidence="1" id="KW-0378">Hydrolase</keyword>
<evidence type="ECO:0000313" key="1">
    <source>
        <dbReference type="EMBL" id="WLQ68784.1"/>
    </source>
</evidence>
<dbReference type="Proteomes" id="UP001224433">
    <property type="component" value="Chromosome"/>
</dbReference>
<dbReference type="EMBL" id="CP120983">
    <property type="protein sequence ID" value="WLQ68784.1"/>
    <property type="molecule type" value="Genomic_DNA"/>
</dbReference>
<keyword evidence="1" id="KW-0547">Nucleotide-binding</keyword>
<dbReference type="GO" id="GO:0004386">
    <property type="term" value="F:helicase activity"/>
    <property type="evidence" value="ECO:0007669"/>
    <property type="project" value="UniProtKB-KW"/>
</dbReference>
<name>A0ABY9JPR5_9ACTN</name>
<keyword evidence="1" id="KW-0347">Helicase</keyword>
<keyword evidence="1" id="KW-0067">ATP-binding</keyword>